<dbReference type="AlphaFoldDB" id="A0AAW0GIR5"/>
<keyword evidence="2" id="KW-1185">Reference proteome</keyword>
<evidence type="ECO:0008006" key="3">
    <source>
        <dbReference type="Google" id="ProtNLM"/>
    </source>
</evidence>
<name>A0AAW0GIR5_9APHY</name>
<gene>
    <name evidence="1" type="ORF">QCA50_004187</name>
</gene>
<organism evidence="1 2">
    <name type="scientific">Cerrena zonata</name>
    <dbReference type="NCBI Taxonomy" id="2478898"/>
    <lineage>
        <taxon>Eukaryota</taxon>
        <taxon>Fungi</taxon>
        <taxon>Dikarya</taxon>
        <taxon>Basidiomycota</taxon>
        <taxon>Agaricomycotina</taxon>
        <taxon>Agaricomycetes</taxon>
        <taxon>Polyporales</taxon>
        <taxon>Cerrenaceae</taxon>
        <taxon>Cerrena</taxon>
    </lineage>
</organism>
<accession>A0AAW0GIR5</accession>
<protein>
    <recommendedName>
        <fullName evidence="3">Mediator complex subunit 1</fullName>
    </recommendedName>
</protein>
<evidence type="ECO:0000313" key="1">
    <source>
        <dbReference type="EMBL" id="KAK7692557.1"/>
    </source>
</evidence>
<sequence length="681" mass="74666">MASTSSSSSTRTAQSALQDFRSNHELPQHSLHPFSASPEATLSSLRGLVDLTGSIAESLNAYLTLPMTDTKLLTSLRESSSTAHKLYTSEQHMHQIVKALGKDRQVSYGEDIPLDRTQMVEWCISRIETWAKDAGMETFKDDAKNGHVSALFGGKVLVMDIDFSIGQSNEAVPILGVTHVKTSYAVPNGPANTSNIAGSASLDSFLTDCLRRFVVEVQKDEESQNIMEAARLGSLIADHMKYLMKQDQLAAREGDNGLRWFNGIDRLVADILEPFATKEAERVASELSRATAPLDILLLRGHSLPLPYLTAPAISFLVHLSPLSYLTLLRAPVPSVSSPAVPSLDIPLTTLRERIISHPRPAGTTVATLLLASSSIPSLPIDSGMQALQGRPSFYLEPDGTKLDATLPEAMEPNDSPEAGKVHKWYLDFTEGGKYPGVIMSQSMMRDIENILNPLGSLEDLEPVQVVNTPLRNWVDLIVNPDSRTSGRYTCVYNSPTSSHPSLLLRLTKHNESGFVLERIPVQSVKQIWGILEIVKEQCWINEILRGCQWTPEADEFDGFDDADSVDATAEDLEAVLRGTVTPRRIPVNVYIMEDHPQTMDASLPTPRRSKIVMTSPERPPITGLVETSVVYDPGRPRGTAVRINGAMGADLNTEGLEEVCRRGGLFSLPGRIWVKAHGYS</sequence>
<proteinExistence type="predicted"/>
<dbReference type="Proteomes" id="UP001385951">
    <property type="component" value="Unassembled WGS sequence"/>
</dbReference>
<comment type="caution">
    <text evidence="1">The sequence shown here is derived from an EMBL/GenBank/DDBJ whole genome shotgun (WGS) entry which is preliminary data.</text>
</comment>
<reference evidence="1 2" key="1">
    <citation type="submission" date="2022-09" db="EMBL/GenBank/DDBJ databases">
        <authorList>
            <person name="Palmer J.M."/>
        </authorList>
    </citation>
    <scope>NUCLEOTIDE SEQUENCE [LARGE SCALE GENOMIC DNA]</scope>
    <source>
        <strain evidence="1 2">DSM 7382</strain>
    </source>
</reference>
<evidence type="ECO:0000313" key="2">
    <source>
        <dbReference type="Proteomes" id="UP001385951"/>
    </source>
</evidence>
<dbReference type="EMBL" id="JASBNA010000004">
    <property type="protein sequence ID" value="KAK7692557.1"/>
    <property type="molecule type" value="Genomic_DNA"/>
</dbReference>